<dbReference type="InterPro" id="IPR025996">
    <property type="entry name" value="MT1864/Rv1816-like_C"/>
</dbReference>
<dbReference type="PANTHER" id="PTHR30055:SF220">
    <property type="entry name" value="TETR-FAMILY REGULATORY PROTEIN"/>
    <property type="match status" value="1"/>
</dbReference>
<name>A0ABV8G8R4_9ACTN</name>
<dbReference type="Proteomes" id="UP001595851">
    <property type="component" value="Unassembled WGS sequence"/>
</dbReference>
<evidence type="ECO:0000256" key="1">
    <source>
        <dbReference type="ARBA" id="ARBA00023015"/>
    </source>
</evidence>
<dbReference type="Gene3D" id="1.10.357.10">
    <property type="entry name" value="Tetracycline Repressor, domain 2"/>
    <property type="match status" value="1"/>
</dbReference>
<dbReference type="RefSeq" id="WP_379529090.1">
    <property type="nucleotide sequence ID" value="NZ_JBHSBI010000008.1"/>
</dbReference>
<dbReference type="InterPro" id="IPR009057">
    <property type="entry name" value="Homeodomain-like_sf"/>
</dbReference>
<keyword evidence="3" id="KW-0804">Transcription</keyword>
<keyword evidence="7" id="KW-1185">Reference proteome</keyword>
<dbReference type="InterPro" id="IPR050109">
    <property type="entry name" value="HTH-type_TetR-like_transc_reg"/>
</dbReference>
<keyword evidence="2 4" id="KW-0238">DNA-binding</keyword>
<keyword evidence="1" id="KW-0805">Transcription regulation</keyword>
<dbReference type="PRINTS" id="PR00455">
    <property type="entry name" value="HTHTETR"/>
</dbReference>
<proteinExistence type="predicted"/>
<dbReference type="SUPFAM" id="SSF46689">
    <property type="entry name" value="Homeodomain-like"/>
    <property type="match status" value="1"/>
</dbReference>
<accession>A0ABV8G8R4</accession>
<dbReference type="PANTHER" id="PTHR30055">
    <property type="entry name" value="HTH-TYPE TRANSCRIPTIONAL REGULATOR RUTR"/>
    <property type="match status" value="1"/>
</dbReference>
<dbReference type="PROSITE" id="PS50977">
    <property type="entry name" value="HTH_TETR_2"/>
    <property type="match status" value="1"/>
</dbReference>
<comment type="caution">
    <text evidence="6">The sequence shown here is derived from an EMBL/GenBank/DDBJ whole genome shotgun (WGS) entry which is preliminary data.</text>
</comment>
<dbReference type="InterPro" id="IPR036271">
    <property type="entry name" value="Tet_transcr_reg_TetR-rel_C_sf"/>
</dbReference>
<dbReference type="InterPro" id="IPR001647">
    <property type="entry name" value="HTH_TetR"/>
</dbReference>
<protein>
    <submittedName>
        <fullName evidence="6">TetR/AcrR family transcriptional regulator</fullName>
    </submittedName>
</protein>
<reference evidence="7" key="1">
    <citation type="journal article" date="2019" name="Int. J. Syst. Evol. Microbiol.">
        <title>The Global Catalogue of Microorganisms (GCM) 10K type strain sequencing project: providing services to taxonomists for standard genome sequencing and annotation.</title>
        <authorList>
            <consortium name="The Broad Institute Genomics Platform"/>
            <consortium name="The Broad Institute Genome Sequencing Center for Infectious Disease"/>
            <person name="Wu L."/>
            <person name="Ma J."/>
        </authorList>
    </citation>
    <scope>NUCLEOTIDE SEQUENCE [LARGE SCALE GENOMIC DNA]</scope>
    <source>
        <strain evidence="7">TBRC 1276</strain>
    </source>
</reference>
<dbReference type="Pfam" id="PF13305">
    <property type="entry name" value="TetR_C_33"/>
    <property type="match status" value="1"/>
</dbReference>
<gene>
    <name evidence="6" type="ORF">ACFOY2_17475</name>
</gene>
<feature type="DNA-binding region" description="H-T-H motif" evidence="4">
    <location>
        <begin position="26"/>
        <end position="45"/>
    </location>
</feature>
<dbReference type="SUPFAM" id="SSF48498">
    <property type="entry name" value="Tetracyclin repressor-like, C-terminal domain"/>
    <property type="match status" value="1"/>
</dbReference>
<evidence type="ECO:0000313" key="7">
    <source>
        <dbReference type="Proteomes" id="UP001595851"/>
    </source>
</evidence>
<organism evidence="6 7">
    <name type="scientific">Nonomuraea purpurea</name>
    <dbReference type="NCBI Taxonomy" id="1849276"/>
    <lineage>
        <taxon>Bacteria</taxon>
        <taxon>Bacillati</taxon>
        <taxon>Actinomycetota</taxon>
        <taxon>Actinomycetes</taxon>
        <taxon>Streptosporangiales</taxon>
        <taxon>Streptosporangiaceae</taxon>
        <taxon>Nonomuraea</taxon>
    </lineage>
</organism>
<evidence type="ECO:0000256" key="4">
    <source>
        <dbReference type="PROSITE-ProRule" id="PRU00335"/>
    </source>
</evidence>
<evidence type="ECO:0000259" key="5">
    <source>
        <dbReference type="PROSITE" id="PS50977"/>
    </source>
</evidence>
<dbReference type="EMBL" id="JBHSBI010000008">
    <property type="protein sequence ID" value="MFC4009026.1"/>
    <property type="molecule type" value="Genomic_DNA"/>
</dbReference>
<feature type="domain" description="HTH tetR-type" evidence="5">
    <location>
        <begin position="3"/>
        <end position="63"/>
    </location>
</feature>
<evidence type="ECO:0000313" key="6">
    <source>
        <dbReference type="EMBL" id="MFC4009026.1"/>
    </source>
</evidence>
<evidence type="ECO:0000256" key="3">
    <source>
        <dbReference type="ARBA" id="ARBA00023163"/>
    </source>
</evidence>
<sequence>MPPDTRDQLVEMAARLLDEGGVEAVTLREVGRLVGVSHNAPYKHFASKEALLAAIAARELVRQRTALAQAIGRGRSAEAVLRMALRRYVAWAQDHPARFKLTFGTWSIDSEGLRLAAHEAQAMLVDIVAATQEAGALPPGDPVRLASLLRALAHGAADLASAGHLASDGKGHASPDDLVDDLLHYLRDAVTSRRGHSSA</sequence>
<dbReference type="Pfam" id="PF00440">
    <property type="entry name" value="TetR_N"/>
    <property type="match status" value="1"/>
</dbReference>
<evidence type="ECO:0000256" key="2">
    <source>
        <dbReference type="ARBA" id="ARBA00023125"/>
    </source>
</evidence>